<evidence type="ECO:0000256" key="6">
    <source>
        <dbReference type="SAM" id="Phobius"/>
    </source>
</evidence>
<gene>
    <name evidence="8" type="ORF">M1L60_10915</name>
</gene>
<evidence type="ECO:0000256" key="4">
    <source>
        <dbReference type="ARBA" id="ARBA00023088"/>
    </source>
</evidence>
<evidence type="ECO:0000313" key="8">
    <source>
        <dbReference type="EMBL" id="MCO8271104.1"/>
    </source>
</evidence>
<keyword evidence="9" id="KW-1185">Reference proteome</keyword>
<feature type="region of interest" description="Disordered" evidence="5">
    <location>
        <begin position="1"/>
        <end position="20"/>
    </location>
</feature>
<sequence length="222" mass="22633">MSTLDDSQTETDRSDNSDNWSLTVTGVNQANFTALGATGRAAVGKTVTVRVGVRNNGPARIEGWGSPQGSYLIVTVVPPTGTTVVNDSPFCGPFPTIIPDPIPPFPGDGHPDDGKYYCYTPAAEGVPYAPGRTVLFDFVLRVDQPGTLRGSIKITRGGPPPAGDPDPSDDIAPIVINAATATPGGGEGGGLPITGTNSTAIALIGLALVIAGAAARVIATRR</sequence>
<keyword evidence="2" id="KW-0964">Secreted</keyword>
<name>A0ABT1DJT7_9ACTN</name>
<evidence type="ECO:0000256" key="5">
    <source>
        <dbReference type="SAM" id="MobiDB-lite"/>
    </source>
</evidence>
<keyword evidence="4" id="KW-0572">Peptidoglycan-anchor</keyword>
<evidence type="ECO:0000256" key="3">
    <source>
        <dbReference type="ARBA" id="ARBA00022729"/>
    </source>
</evidence>
<proteinExistence type="predicted"/>
<feature type="transmembrane region" description="Helical" evidence="6">
    <location>
        <begin position="200"/>
        <end position="219"/>
    </location>
</feature>
<reference evidence="8 9" key="1">
    <citation type="submission" date="2022-06" db="EMBL/GenBank/DDBJ databases">
        <title>New Species of the Genus Actinoplanes, ActinopZanes ferrugineus.</title>
        <authorList>
            <person name="Ding P."/>
        </authorList>
    </citation>
    <scope>NUCLEOTIDE SEQUENCE [LARGE SCALE GENOMIC DNA]</scope>
    <source>
        <strain evidence="8 9">TRM88003</strain>
    </source>
</reference>
<keyword evidence="6" id="KW-0472">Membrane</keyword>
<keyword evidence="1" id="KW-0134">Cell wall</keyword>
<dbReference type="Proteomes" id="UP001523369">
    <property type="component" value="Unassembled WGS sequence"/>
</dbReference>
<evidence type="ECO:0000256" key="2">
    <source>
        <dbReference type="ARBA" id="ARBA00022525"/>
    </source>
</evidence>
<comment type="caution">
    <text evidence="8">The sequence shown here is derived from an EMBL/GenBank/DDBJ whole genome shotgun (WGS) entry which is preliminary data.</text>
</comment>
<evidence type="ECO:0000313" key="9">
    <source>
        <dbReference type="Proteomes" id="UP001523369"/>
    </source>
</evidence>
<feature type="region of interest" description="Disordered" evidence="5">
    <location>
        <begin position="150"/>
        <end position="171"/>
    </location>
</feature>
<accession>A0ABT1DJT7</accession>
<dbReference type="RefSeq" id="WP_253237238.1">
    <property type="nucleotide sequence ID" value="NZ_JAMYJR010000010.1"/>
</dbReference>
<organism evidence="8 9">
    <name type="scientific">Paractinoplanes aksuensis</name>
    <dbReference type="NCBI Taxonomy" id="2939490"/>
    <lineage>
        <taxon>Bacteria</taxon>
        <taxon>Bacillati</taxon>
        <taxon>Actinomycetota</taxon>
        <taxon>Actinomycetes</taxon>
        <taxon>Micromonosporales</taxon>
        <taxon>Micromonosporaceae</taxon>
        <taxon>Paractinoplanes</taxon>
    </lineage>
</organism>
<evidence type="ECO:0000259" key="7">
    <source>
        <dbReference type="PROSITE" id="PS50847"/>
    </source>
</evidence>
<dbReference type="InterPro" id="IPR019931">
    <property type="entry name" value="LPXTG_anchor"/>
</dbReference>
<dbReference type="PROSITE" id="PS50847">
    <property type="entry name" value="GRAM_POS_ANCHORING"/>
    <property type="match status" value="1"/>
</dbReference>
<evidence type="ECO:0000256" key="1">
    <source>
        <dbReference type="ARBA" id="ARBA00022512"/>
    </source>
</evidence>
<keyword evidence="6" id="KW-0812">Transmembrane</keyword>
<keyword evidence="3" id="KW-0732">Signal</keyword>
<dbReference type="EMBL" id="JAMYJR010000010">
    <property type="protein sequence ID" value="MCO8271104.1"/>
    <property type="molecule type" value="Genomic_DNA"/>
</dbReference>
<feature type="domain" description="Gram-positive cocci surface proteins LPxTG" evidence="7">
    <location>
        <begin position="191"/>
        <end position="222"/>
    </location>
</feature>
<protein>
    <recommendedName>
        <fullName evidence="7">Gram-positive cocci surface proteins LPxTG domain-containing protein</fullName>
    </recommendedName>
</protein>
<keyword evidence="6" id="KW-1133">Transmembrane helix</keyword>